<proteinExistence type="predicted"/>
<accession>A0ACC5ZIC0</accession>
<gene>
    <name evidence="1" type="ORF">PDJAM_G00155400</name>
</gene>
<evidence type="ECO:0000313" key="2">
    <source>
        <dbReference type="Proteomes" id="UP000830395"/>
    </source>
</evidence>
<organism evidence="1 2">
    <name type="scientific">Pangasius djambal</name>
    <dbReference type="NCBI Taxonomy" id="1691987"/>
    <lineage>
        <taxon>Eukaryota</taxon>
        <taxon>Metazoa</taxon>
        <taxon>Chordata</taxon>
        <taxon>Craniata</taxon>
        <taxon>Vertebrata</taxon>
        <taxon>Euteleostomi</taxon>
        <taxon>Actinopterygii</taxon>
        <taxon>Neopterygii</taxon>
        <taxon>Teleostei</taxon>
        <taxon>Ostariophysi</taxon>
        <taxon>Siluriformes</taxon>
        <taxon>Pangasiidae</taxon>
        <taxon>Pangasius</taxon>
    </lineage>
</organism>
<keyword evidence="2" id="KW-1185">Reference proteome</keyword>
<dbReference type="EMBL" id="CM040999">
    <property type="protein sequence ID" value="MCJ8747612.1"/>
    <property type="molecule type" value="Genomic_DNA"/>
</dbReference>
<name>A0ACC5ZIC0_9TELE</name>
<reference evidence="1" key="1">
    <citation type="submission" date="2020-02" db="EMBL/GenBank/DDBJ databases">
        <title>Genome sequencing of the panga catfish, Pangasius djambal.</title>
        <authorList>
            <person name="Wen M."/>
            <person name="Zahm M."/>
            <person name="Roques C."/>
            <person name="Cabau C."/>
            <person name="Klopp C."/>
            <person name="Donnadieu C."/>
            <person name="Jouanno E."/>
            <person name="Avarre J.-C."/>
            <person name="Campet M."/>
            <person name="Ha T."/>
            <person name="Dugue R."/>
            <person name="Lampietro C."/>
            <person name="Louis A."/>
            <person name="Herpin A."/>
            <person name="Echchiki A."/>
            <person name="Berthelot C."/>
            <person name="Parey E."/>
            <person name="Roest-Crollius H."/>
            <person name="Braasch I."/>
            <person name="Postlethwait J.H."/>
            <person name="Bobe J."/>
            <person name="Montfort J."/>
            <person name="Bouchez O."/>
            <person name="Begum T."/>
            <person name="Schartl M."/>
            <person name="Gustiano R."/>
            <person name="Guiguen Y."/>
        </authorList>
    </citation>
    <scope>NUCLEOTIDE SEQUENCE</scope>
    <source>
        <strain evidence="1">Pdj_M5554</strain>
    </source>
</reference>
<protein>
    <submittedName>
        <fullName evidence="1">Uncharacterized protein</fullName>
    </submittedName>
</protein>
<evidence type="ECO:0000313" key="1">
    <source>
        <dbReference type="EMBL" id="MCJ8747612.1"/>
    </source>
</evidence>
<comment type="caution">
    <text evidence="1">The sequence shown here is derived from an EMBL/GenBank/DDBJ whole genome shotgun (WGS) entry which is preliminary data.</text>
</comment>
<sequence length="404" mass="46655">MEVCEGQQEVLRDLNKRLSGFLGHTAQLQKLNLNLQEQITAWKTPLERDWSLQERMVEELHAQISHMLMENAELALRSDCIESTVHYLQSRYISHMLMENAELALRSDCIESTVHYLQSRCELEQKLCLRLEQLIPELRQKKMNLDRANTLLEEQLHTSTLDLHTMQQEHEERSLQSSLKHTQRQYSLQLRDLSRSVCELEAELDGVREGLAAQKKHHNQLLNTKMRLEREIATYRRLLEHEEGRFFSVDGQPRKLKPWKPSSQQNGVCNGFEKEITIADKPANQGPAFHRQGSLVIFTEPIVSRDGEISTVKTQEIVEGNVVRESAEGHGRVETEKIDKVIKQWEGSIFQGNPKLRKKSVSLRFDLHMAVADEGCAQSKQDSLPDVEVRLVMKRSRSIPSITQ</sequence>
<dbReference type="Proteomes" id="UP000830395">
    <property type="component" value="Chromosome 25"/>
</dbReference>